<dbReference type="InterPro" id="IPR001890">
    <property type="entry name" value="RNA-binding_CRM"/>
</dbReference>
<evidence type="ECO:0000259" key="3">
    <source>
        <dbReference type="PROSITE" id="PS51295"/>
    </source>
</evidence>
<dbReference type="NCBIfam" id="TIGR00253">
    <property type="entry name" value="RNA_bind_YhbY"/>
    <property type="match status" value="1"/>
</dbReference>
<gene>
    <name evidence="4" type="ORF">IV74_GL002234</name>
</gene>
<dbReference type="Proteomes" id="UP000051658">
    <property type="component" value="Unassembled WGS sequence"/>
</dbReference>
<dbReference type="InterPro" id="IPR035920">
    <property type="entry name" value="YhbY-like_sf"/>
</dbReference>
<evidence type="ECO:0000313" key="4">
    <source>
        <dbReference type="EMBL" id="KRN54649.1"/>
    </source>
</evidence>
<dbReference type="Gene3D" id="3.30.110.60">
    <property type="entry name" value="YhbY-like"/>
    <property type="match status" value="1"/>
</dbReference>
<dbReference type="SUPFAM" id="SSF75471">
    <property type="entry name" value="YhbY-like"/>
    <property type="match status" value="1"/>
</dbReference>
<keyword evidence="1 2" id="KW-0694">RNA-binding</keyword>
<dbReference type="Pfam" id="PF01985">
    <property type="entry name" value="CRS1_YhbY"/>
    <property type="match status" value="1"/>
</dbReference>
<evidence type="ECO:0000256" key="2">
    <source>
        <dbReference type="PROSITE-ProRule" id="PRU00626"/>
    </source>
</evidence>
<protein>
    <recommendedName>
        <fullName evidence="3">CRM domain-containing protein</fullName>
    </recommendedName>
</protein>
<dbReference type="PROSITE" id="PS51295">
    <property type="entry name" value="CRM"/>
    <property type="match status" value="1"/>
</dbReference>
<keyword evidence="5" id="KW-1185">Reference proteome</keyword>
<dbReference type="EMBL" id="JQBS01000035">
    <property type="protein sequence ID" value="KRN54649.1"/>
    <property type="molecule type" value="Genomic_DNA"/>
</dbReference>
<accession>A0A0R2HP44</accession>
<name>A0A0R2HP44_CARDV</name>
<sequence length="106" mass="11905">MNLTGKQKRFLRSEAHHLTPIFQVGKGGLSDEMMKQIGEALEKRELLKVSLLQNTDEEVTEVAAAIEKTVGCDAIQIIGRVIVLFQPSTKEKYQRISSRLPRVKAN</sequence>
<feature type="domain" description="CRM" evidence="3">
    <location>
        <begin position="1"/>
        <end position="97"/>
    </location>
</feature>
<dbReference type="InterPro" id="IPR051925">
    <property type="entry name" value="RNA-binding_domain"/>
</dbReference>
<reference evidence="4 5" key="1">
    <citation type="journal article" date="2015" name="Genome Announc.">
        <title>Expanding the biotechnology potential of lactobacilli through comparative genomics of 213 strains and associated genera.</title>
        <authorList>
            <person name="Sun Z."/>
            <person name="Harris H.M."/>
            <person name="McCann A."/>
            <person name="Guo C."/>
            <person name="Argimon S."/>
            <person name="Zhang W."/>
            <person name="Yang X."/>
            <person name="Jeffery I.B."/>
            <person name="Cooney J.C."/>
            <person name="Kagawa T.F."/>
            <person name="Liu W."/>
            <person name="Song Y."/>
            <person name="Salvetti E."/>
            <person name="Wrobel A."/>
            <person name="Rasinkangas P."/>
            <person name="Parkhill J."/>
            <person name="Rea M.C."/>
            <person name="O'Sullivan O."/>
            <person name="Ritari J."/>
            <person name="Douillard F.P."/>
            <person name="Paul Ross R."/>
            <person name="Yang R."/>
            <person name="Briner A.E."/>
            <person name="Felis G.E."/>
            <person name="de Vos W.M."/>
            <person name="Barrangou R."/>
            <person name="Klaenhammer T.R."/>
            <person name="Caufield P.W."/>
            <person name="Cui Y."/>
            <person name="Zhang H."/>
            <person name="O'Toole P.W."/>
        </authorList>
    </citation>
    <scope>NUCLEOTIDE SEQUENCE [LARGE SCALE GENOMIC DNA]</scope>
    <source>
        <strain evidence="4 5">DSM 20623</strain>
    </source>
</reference>
<comment type="caution">
    <text evidence="4">The sequence shown here is derived from an EMBL/GenBank/DDBJ whole genome shotgun (WGS) entry which is preliminary data.</text>
</comment>
<dbReference type="RefSeq" id="WP_034569019.1">
    <property type="nucleotide sequence ID" value="NZ_JQBS01000035.1"/>
</dbReference>
<dbReference type="InterPro" id="IPR017924">
    <property type="entry name" value="RNA-binding_YhbY"/>
</dbReference>
<organism evidence="4 5">
    <name type="scientific">Carnobacterium divergens DSM 20623</name>
    <dbReference type="NCBI Taxonomy" id="1449336"/>
    <lineage>
        <taxon>Bacteria</taxon>
        <taxon>Bacillati</taxon>
        <taxon>Bacillota</taxon>
        <taxon>Bacilli</taxon>
        <taxon>Lactobacillales</taxon>
        <taxon>Carnobacteriaceae</taxon>
        <taxon>Carnobacterium</taxon>
    </lineage>
</organism>
<dbReference type="GO" id="GO:0003723">
    <property type="term" value="F:RNA binding"/>
    <property type="evidence" value="ECO:0007669"/>
    <property type="project" value="UniProtKB-UniRule"/>
</dbReference>
<evidence type="ECO:0000256" key="1">
    <source>
        <dbReference type="ARBA" id="ARBA00022884"/>
    </source>
</evidence>
<evidence type="ECO:0000313" key="5">
    <source>
        <dbReference type="Proteomes" id="UP000051658"/>
    </source>
</evidence>
<dbReference type="eggNOG" id="COG1534">
    <property type="taxonomic scope" value="Bacteria"/>
</dbReference>
<dbReference type="PANTHER" id="PTHR40065:SF3">
    <property type="entry name" value="RNA-BINDING PROTEIN YHBY"/>
    <property type="match status" value="1"/>
</dbReference>
<dbReference type="PATRIC" id="fig|1449336.4.peg.2272"/>
<proteinExistence type="predicted"/>
<dbReference type="SMART" id="SM01103">
    <property type="entry name" value="CRS1_YhbY"/>
    <property type="match status" value="1"/>
</dbReference>
<dbReference type="AlphaFoldDB" id="A0A0R2HP44"/>
<dbReference type="GeneID" id="89589224"/>
<dbReference type="PANTHER" id="PTHR40065">
    <property type="entry name" value="RNA-BINDING PROTEIN YHBY"/>
    <property type="match status" value="1"/>
</dbReference>